<dbReference type="Gene3D" id="1.10.287.1490">
    <property type="match status" value="1"/>
</dbReference>
<evidence type="ECO:0000256" key="2">
    <source>
        <dbReference type="SAM" id="MobiDB-lite"/>
    </source>
</evidence>
<feature type="region of interest" description="Disordered" evidence="2">
    <location>
        <begin position="112"/>
        <end position="134"/>
    </location>
</feature>
<keyword evidence="4" id="KW-1185">Reference proteome</keyword>
<dbReference type="InterPro" id="IPR032675">
    <property type="entry name" value="LRR_dom_sf"/>
</dbReference>
<gene>
    <name evidence="3" type="ORF">K435DRAFT_833591</name>
</gene>
<evidence type="ECO:0000313" key="3">
    <source>
        <dbReference type="EMBL" id="THV07222.1"/>
    </source>
</evidence>
<organism evidence="3 4">
    <name type="scientific">Dendrothele bispora (strain CBS 962.96)</name>
    <dbReference type="NCBI Taxonomy" id="1314807"/>
    <lineage>
        <taxon>Eukaryota</taxon>
        <taxon>Fungi</taxon>
        <taxon>Dikarya</taxon>
        <taxon>Basidiomycota</taxon>
        <taxon>Agaricomycotina</taxon>
        <taxon>Agaricomycetes</taxon>
        <taxon>Agaricomycetidae</taxon>
        <taxon>Agaricales</taxon>
        <taxon>Agaricales incertae sedis</taxon>
        <taxon>Dendrothele</taxon>
    </lineage>
</organism>
<dbReference type="Proteomes" id="UP000297245">
    <property type="component" value="Unassembled WGS sequence"/>
</dbReference>
<evidence type="ECO:0000313" key="4">
    <source>
        <dbReference type="Proteomes" id="UP000297245"/>
    </source>
</evidence>
<evidence type="ECO:0000256" key="1">
    <source>
        <dbReference type="SAM" id="Coils"/>
    </source>
</evidence>
<name>A0A4S8MVU3_DENBC</name>
<feature type="coiled-coil region" evidence="1">
    <location>
        <begin position="641"/>
        <end position="739"/>
    </location>
</feature>
<dbReference type="SUPFAM" id="SSF52047">
    <property type="entry name" value="RNI-like"/>
    <property type="match status" value="1"/>
</dbReference>
<dbReference type="EMBL" id="ML179038">
    <property type="protein sequence ID" value="THV07222.1"/>
    <property type="molecule type" value="Genomic_DNA"/>
</dbReference>
<dbReference type="OrthoDB" id="3365698at2759"/>
<dbReference type="Gene3D" id="3.80.10.10">
    <property type="entry name" value="Ribonuclease Inhibitor"/>
    <property type="match status" value="1"/>
</dbReference>
<proteinExistence type="predicted"/>
<dbReference type="AlphaFoldDB" id="A0A4S8MVU3"/>
<feature type="compositionally biased region" description="Low complexity" evidence="2">
    <location>
        <begin position="793"/>
        <end position="818"/>
    </location>
</feature>
<keyword evidence="1" id="KW-0175">Coiled coil</keyword>
<feature type="coiled-coil region" evidence="1">
    <location>
        <begin position="21"/>
        <end position="108"/>
    </location>
</feature>
<feature type="compositionally biased region" description="Polar residues" evidence="2">
    <location>
        <begin position="119"/>
        <end position="129"/>
    </location>
</feature>
<protein>
    <submittedName>
        <fullName evidence="3">Uncharacterized protein</fullName>
    </submittedName>
</protein>
<accession>A0A4S8MVU3</accession>
<reference evidence="3 4" key="1">
    <citation type="journal article" date="2019" name="Nat. Ecol. Evol.">
        <title>Megaphylogeny resolves global patterns of mushroom evolution.</title>
        <authorList>
            <person name="Varga T."/>
            <person name="Krizsan K."/>
            <person name="Foldi C."/>
            <person name="Dima B."/>
            <person name="Sanchez-Garcia M."/>
            <person name="Sanchez-Ramirez S."/>
            <person name="Szollosi G.J."/>
            <person name="Szarkandi J.G."/>
            <person name="Papp V."/>
            <person name="Albert L."/>
            <person name="Andreopoulos W."/>
            <person name="Angelini C."/>
            <person name="Antonin V."/>
            <person name="Barry K.W."/>
            <person name="Bougher N.L."/>
            <person name="Buchanan P."/>
            <person name="Buyck B."/>
            <person name="Bense V."/>
            <person name="Catcheside P."/>
            <person name="Chovatia M."/>
            <person name="Cooper J."/>
            <person name="Damon W."/>
            <person name="Desjardin D."/>
            <person name="Finy P."/>
            <person name="Geml J."/>
            <person name="Haridas S."/>
            <person name="Hughes K."/>
            <person name="Justo A."/>
            <person name="Karasinski D."/>
            <person name="Kautmanova I."/>
            <person name="Kiss B."/>
            <person name="Kocsube S."/>
            <person name="Kotiranta H."/>
            <person name="LaButti K.M."/>
            <person name="Lechner B.E."/>
            <person name="Liimatainen K."/>
            <person name="Lipzen A."/>
            <person name="Lukacs Z."/>
            <person name="Mihaltcheva S."/>
            <person name="Morgado L.N."/>
            <person name="Niskanen T."/>
            <person name="Noordeloos M.E."/>
            <person name="Ohm R.A."/>
            <person name="Ortiz-Santana B."/>
            <person name="Ovrebo C."/>
            <person name="Racz N."/>
            <person name="Riley R."/>
            <person name="Savchenko A."/>
            <person name="Shiryaev A."/>
            <person name="Soop K."/>
            <person name="Spirin V."/>
            <person name="Szebenyi C."/>
            <person name="Tomsovsky M."/>
            <person name="Tulloss R.E."/>
            <person name="Uehling J."/>
            <person name="Grigoriev I.V."/>
            <person name="Vagvolgyi C."/>
            <person name="Papp T."/>
            <person name="Martin F.M."/>
            <person name="Miettinen O."/>
            <person name="Hibbett D.S."/>
            <person name="Nagy L.G."/>
        </authorList>
    </citation>
    <scope>NUCLEOTIDE SEQUENCE [LARGE SCALE GENOMIC DNA]</scope>
    <source>
        <strain evidence="3 4">CBS 962.96</strain>
    </source>
</reference>
<feature type="region of interest" description="Disordered" evidence="2">
    <location>
        <begin position="744"/>
        <end position="847"/>
    </location>
</feature>
<sequence>MSLPAALAIAGIDPFLNDEQSREMQEALQKEEMMIASLDAEISAAYIALEQLKRQRSEKQRLIYLNSAPSEAEVLVLQNAILQREKRLERLDEEIKESKLALEVLMREQADHKDAGTVEPSSHNPQTPINGDDAKSLSFSLCQINAEIRRYKNAIRYLTSEREEVLADLDAQKTQLTPIRRLPLEILSLVFLHCLPDQEFVEPRPLDAPLLLTHVCRVWRDLALSMSSLWSSISVRADKEGCYPRKKLLEIWLQRSGSKPLHFRIHEDIPYSLVQELGVESFTTCADLLDFFLPAFDRWRSVSLEYRDWKLNNTGFQKIPLNPGPPCLERLSLIRDYWEESTHAPLHALFSAPRLKSIFWDGILRSYPNPADIMPLQQLSDLCLSRNILNNNQFISVLRQTSNLVACDLYATFLSIDEDRQVLSAPLVFPHLKSLCLVTNVLDERICGAIVAPSLTTFSVTRPTLGWNGFTPEKFWSHEDFKKWSQKSKFSLKTLDLSDTDITPPELLDLLQYFSPTLENLVLANDHVEHKCVDDMVLRALTPPTMNLNNENDCTKWLCPNLKYIKFWDCICSTDGVMAGMFESRWDYGNAKTKRLRMAMVKEDESAEEGFYFTAADAGAGLGWATSSQPSTSRLPMSDEISDVTEILTELQSRFASLQQKFDQETLFLRNRIKELENERDELINANRWLEHQIESLESRVENFKPDLHNAIDAREAAINKLRRTRKVLRDVINEFEEKFDAHPESLTQWEQEQPELEVDRPQQPSYYANSNRSAHHSSHVDDDVRSTGSRNSQSSLAAPSQRASRASAISIAESMSPPREHTQDEEEGNISITGSLPTDLVPQPKSYPIRRVSASGVTEDYDNWRVQFANPPASSRVKSGPISWKDLKNPEKFDFDEQTISALENVSRNTQLELCVHIARNFAFVRDPTFLEDKRGKASYLLDWGSKEGNRHIKQYITTSGKAYDSVFHTFVFITDVKEQGRWYYLGAQKWQVTDIDKIWNVLALGSRGAVLDKLIKRSRGNVERHAISKALDGGELAQISVHLTGDSYVEISRTQCLKMGYKAKEKSPK</sequence>